<dbReference type="InterPro" id="IPR012493">
    <property type="entry name" value="Renin_rcpt"/>
</dbReference>
<feature type="transmembrane region" description="Helical" evidence="1">
    <location>
        <begin position="375"/>
        <end position="395"/>
    </location>
</feature>
<dbReference type="FunCoup" id="F2U6K4">
    <property type="interactions" value="397"/>
</dbReference>
<dbReference type="InParanoid" id="F2U6K4"/>
<feature type="chain" id="PRO_5003287170" description="Renin receptor-like C-terminal transmembrane spanning segment domain-containing protein" evidence="2">
    <location>
        <begin position="23"/>
        <end position="414"/>
    </location>
</feature>
<dbReference type="EMBL" id="GL832963">
    <property type="protein sequence ID" value="EGD83486.1"/>
    <property type="molecule type" value="Genomic_DNA"/>
</dbReference>
<evidence type="ECO:0000313" key="5">
    <source>
        <dbReference type="Proteomes" id="UP000007799"/>
    </source>
</evidence>
<dbReference type="GO" id="GO:0038023">
    <property type="term" value="F:signaling receptor activity"/>
    <property type="evidence" value="ECO:0007669"/>
    <property type="project" value="InterPro"/>
</dbReference>
<protein>
    <recommendedName>
        <fullName evidence="3">Renin receptor-like C-terminal transmembrane spanning segment domain-containing protein</fullName>
    </recommendedName>
</protein>
<accession>F2U6K4</accession>
<dbReference type="OrthoDB" id="7866065at2759"/>
<dbReference type="GO" id="GO:0009897">
    <property type="term" value="C:external side of plasma membrane"/>
    <property type="evidence" value="ECO:0007669"/>
    <property type="project" value="TreeGrafter"/>
</dbReference>
<dbReference type="Proteomes" id="UP000007799">
    <property type="component" value="Unassembled WGS sequence"/>
</dbReference>
<evidence type="ECO:0000256" key="1">
    <source>
        <dbReference type="SAM" id="Phobius"/>
    </source>
</evidence>
<dbReference type="Pfam" id="PF07850">
    <property type="entry name" value="Renin_r"/>
    <property type="match status" value="1"/>
</dbReference>
<gene>
    <name evidence="4" type="ORF">PTSG_04094</name>
</gene>
<feature type="domain" description="Renin receptor-like C-terminal transmembrane spanning segment" evidence="3">
    <location>
        <begin position="364"/>
        <end position="413"/>
    </location>
</feature>
<feature type="signal peptide" evidence="2">
    <location>
        <begin position="1"/>
        <end position="22"/>
    </location>
</feature>
<evidence type="ECO:0000313" key="4">
    <source>
        <dbReference type="EMBL" id="EGD83486.1"/>
    </source>
</evidence>
<dbReference type="KEGG" id="sre:PTSG_04094"/>
<organism evidence="5">
    <name type="scientific">Salpingoeca rosetta (strain ATCC 50818 / BSB-021)</name>
    <dbReference type="NCBI Taxonomy" id="946362"/>
    <lineage>
        <taxon>Eukaryota</taxon>
        <taxon>Choanoflagellata</taxon>
        <taxon>Craspedida</taxon>
        <taxon>Salpingoecidae</taxon>
        <taxon>Salpingoeca</taxon>
    </lineage>
</organism>
<keyword evidence="1" id="KW-1133">Transmembrane helix</keyword>
<dbReference type="STRING" id="946362.F2U6K4"/>
<dbReference type="GeneID" id="16075568"/>
<dbReference type="OMA" id="NHCYLES"/>
<keyword evidence="1" id="KW-0812">Transmembrane</keyword>
<evidence type="ECO:0000256" key="2">
    <source>
        <dbReference type="SAM" id="SignalP"/>
    </source>
</evidence>
<keyword evidence="1" id="KW-0472">Membrane</keyword>
<reference evidence="4" key="1">
    <citation type="submission" date="2009-08" db="EMBL/GenBank/DDBJ databases">
        <title>Annotation of Salpingoeca rosetta.</title>
        <authorList>
            <consortium name="The Broad Institute Genome Sequencing Platform"/>
            <person name="Russ C."/>
            <person name="Cuomo C."/>
            <person name="Burger G."/>
            <person name="Gray M.W."/>
            <person name="Holland P.W.H."/>
            <person name="King N."/>
            <person name="Lang F.B.F."/>
            <person name="Roger A.J."/>
            <person name="Ruiz-Trillo I."/>
            <person name="Young S.K."/>
            <person name="Zeng Q."/>
            <person name="Gargeya S."/>
            <person name="Alvarado L."/>
            <person name="Berlin A."/>
            <person name="Chapman S.B."/>
            <person name="Chen Z."/>
            <person name="Freedman E."/>
            <person name="Gellesch M."/>
            <person name="Goldberg J."/>
            <person name="Griggs A."/>
            <person name="Gujja S."/>
            <person name="Heilman E."/>
            <person name="Heiman D."/>
            <person name="Howarth C."/>
            <person name="Mehta T."/>
            <person name="Neiman D."/>
            <person name="Pearson M."/>
            <person name="Roberts A."/>
            <person name="Saif S."/>
            <person name="Shea T."/>
            <person name="Shenoy N."/>
            <person name="Sisk P."/>
            <person name="Stolte C."/>
            <person name="Sykes S."/>
            <person name="White J."/>
            <person name="Yandava C."/>
            <person name="Haas B."/>
            <person name="Nusbaum C."/>
            <person name="Birren B."/>
        </authorList>
    </citation>
    <scope>NUCLEOTIDE SEQUENCE [LARGE SCALE GENOMIC DNA]</scope>
    <source>
        <strain evidence="4">ATCC 50818</strain>
    </source>
</reference>
<dbReference type="eggNOG" id="KOG4737">
    <property type="taxonomic scope" value="Eukaryota"/>
</dbReference>
<evidence type="ECO:0000259" key="3">
    <source>
        <dbReference type="Pfam" id="PF07850"/>
    </source>
</evidence>
<dbReference type="InterPro" id="IPR056780">
    <property type="entry name" value="Renin_r_C"/>
</dbReference>
<keyword evidence="2" id="KW-0732">Signal</keyword>
<dbReference type="AlphaFoldDB" id="F2U6K4"/>
<dbReference type="RefSeq" id="XP_004994990.1">
    <property type="nucleotide sequence ID" value="XM_004994933.1"/>
</dbReference>
<dbReference type="PANTHER" id="PTHR13351:SF1">
    <property type="entry name" value="RENIN RECEPTOR"/>
    <property type="match status" value="1"/>
</dbReference>
<sequence>MRGSSSAAVCALLLAVVASLQAAPSSAATLAFVKSPSFIDVNTNAPLLSQSQVDDVVKASLGLNTDTVWAGVSRTSPFDVPSRTLHVTVSGCDQECIPEASEALFNIMPQEYATSTSSKPLATHVSAAFGADSLVTPATTQLSVTEVTEILNNVQGVRVSEMAIIVGDEEPLDASSPLASALANIITAANTVVAAQTNSPRVIVETIDMSAIPAESQSAAAALVRATIAHASALLAQDGSSALTTMACSASGADVSARVMRRSLNDVGTLHTGIVPNNANLTPSDPAWVEHCKEYKCFCATDADGNPWDPKTRCKADCDPEKGPCDCVYLGCDCKTGANVMKTQSKCIKCKEGFVVIGNHCYLESDMPVAVNINLWLGLLLLATLLLTCFSLGNMDPGYDSIIYRMTQQRIKAQ</sequence>
<name>F2U6K4_SALR5</name>
<dbReference type="PANTHER" id="PTHR13351">
    <property type="entry name" value="RENIN RECEPTOR"/>
    <property type="match status" value="1"/>
</dbReference>
<proteinExistence type="predicted"/>
<keyword evidence="5" id="KW-1185">Reference proteome</keyword>